<evidence type="ECO:0000313" key="3">
    <source>
        <dbReference type="Proteomes" id="UP000271374"/>
    </source>
</evidence>
<reference evidence="2 3" key="1">
    <citation type="submission" date="2018-12" db="EMBL/GenBank/DDBJ databases">
        <title>Bacillus yapensis draft genome sequence.</title>
        <authorList>
            <person name="Yu L."/>
            <person name="Xu X."/>
            <person name="Tang X."/>
        </authorList>
    </citation>
    <scope>NUCLEOTIDE SEQUENCE [LARGE SCALE GENOMIC DNA]</scope>
    <source>
        <strain evidence="2 3">XXST-01</strain>
    </source>
</reference>
<evidence type="ECO:0000313" key="2">
    <source>
        <dbReference type="EMBL" id="RTR28150.1"/>
    </source>
</evidence>
<proteinExistence type="predicted"/>
<feature type="coiled-coil region" evidence="1">
    <location>
        <begin position="35"/>
        <end position="65"/>
    </location>
</feature>
<keyword evidence="1" id="KW-0175">Coiled coil</keyword>
<dbReference type="AlphaFoldDB" id="A0A431VY54"/>
<dbReference type="OrthoDB" id="2973041at2"/>
<name>A0A431VY54_9BACI</name>
<comment type="caution">
    <text evidence="2">The sequence shown here is derived from an EMBL/GenBank/DDBJ whole genome shotgun (WGS) entry which is preliminary data.</text>
</comment>
<organism evidence="2 3">
    <name type="scientific">Bacillus yapensis</name>
    <dbReference type="NCBI Taxonomy" id="2492960"/>
    <lineage>
        <taxon>Bacteria</taxon>
        <taxon>Bacillati</taxon>
        <taxon>Bacillota</taxon>
        <taxon>Bacilli</taxon>
        <taxon>Bacillales</taxon>
        <taxon>Bacillaceae</taxon>
        <taxon>Bacillus</taxon>
    </lineage>
</organism>
<dbReference type="RefSeq" id="WP_126410154.1">
    <property type="nucleotide sequence ID" value="NZ_RXNT01000016.1"/>
</dbReference>
<keyword evidence="3" id="KW-1185">Reference proteome</keyword>
<protein>
    <submittedName>
        <fullName evidence="2">DUF2933 domain-containing protein</fullName>
    </submittedName>
</protein>
<sequence length="66" mass="7678">MEWLQYLLLLVCPLMMIFMMKGHSHGGGHKHHNSSKELDSKISVLENENKRLQKEINTLSSMIKKN</sequence>
<evidence type="ECO:0000256" key="1">
    <source>
        <dbReference type="SAM" id="Coils"/>
    </source>
</evidence>
<dbReference type="Pfam" id="PF11666">
    <property type="entry name" value="DUF2933"/>
    <property type="match status" value="1"/>
</dbReference>
<dbReference type="EMBL" id="RXNT01000016">
    <property type="protein sequence ID" value="RTR28150.1"/>
    <property type="molecule type" value="Genomic_DNA"/>
</dbReference>
<dbReference type="Proteomes" id="UP000271374">
    <property type="component" value="Unassembled WGS sequence"/>
</dbReference>
<accession>A0A431VY54</accession>
<dbReference type="InterPro" id="IPR021682">
    <property type="entry name" value="DUF2933"/>
</dbReference>
<gene>
    <name evidence="2" type="ORF">EKG37_17770</name>
</gene>